<keyword evidence="10" id="KW-1185">Reference proteome</keyword>
<protein>
    <submittedName>
        <fullName evidence="9">Transmembrane protease serine 9</fullName>
    </submittedName>
</protein>
<evidence type="ECO:0000256" key="1">
    <source>
        <dbReference type="ARBA" id="ARBA00022670"/>
    </source>
</evidence>
<keyword evidence="1 9" id="KW-0645">Protease</keyword>
<gene>
    <name evidence="9" type="ORF">EXN66_Car014118</name>
</gene>
<dbReference type="InterPro" id="IPR001314">
    <property type="entry name" value="Peptidase_S1A"/>
</dbReference>
<keyword evidence="3" id="KW-0378">Hydrolase</keyword>
<evidence type="ECO:0000313" key="10">
    <source>
        <dbReference type="Proteomes" id="UP000503349"/>
    </source>
</evidence>
<dbReference type="InterPro" id="IPR001254">
    <property type="entry name" value="Trypsin_dom"/>
</dbReference>
<keyword evidence="9" id="KW-0472">Membrane</keyword>
<keyword evidence="9" id="KW-0812">Transmembrane</keyword>
<dbReference type="SMART" id="SM00020">
    <property type="entry name" value="Tryp_SPc"/>
    <property type="match status" value="5"/>
</dbReference>
<feature type="domain" description="Peptidase S1" evidence="8">
    <location>
        <begin position="599"/>
        <end position="832"/>
    </location>
</feature>
<dbReference type="Pfam" id="PF00089">
    <property type="entry name" value="Trypsin"/>
    <property type="match status" value="5"/>
</dbReference>
<dbReference type="PRINTS" id="PR00722">
    <property type="entry name" value="CHYMOTRYPSIN"/>
</dbReference>
<evidence type="ECO:0000259" key="8">
    <source>
        <dbReference type="PROSITE" id="PS50240"/>
    </source>
</evidence>
<dbReference type="EMBL" id="CM015724">
    <property type="protein sequence ID" value="KAF3698437.1"/>
    <property type="molecule type" value="Genomic_DNA"/>
</dbReference>
<name>A0A6G1Q7E9_CHAAH</name>
<evidence type="ECO:0000256" key="3">
    <source>
        <dbReference type="ARBA" id="ARBA00022801"/>
    </source>
</evidence>
<accession>A0A6G1Q7E9</accession>
<evidence type="ECO:0000256" key="2">
    <source>
        <dbReference type="ARBA" id="ARBA00022729"/>
    </source>
</evidence>
<reference evidence="10" key="2">
    <citation type="submission" date="2019-02" db="EMBL/GenBank/DDBJ databases">
        <title>Opniocepnalus argus Var Kimnra genome.</title>
        <authorList>
            <person name="Zhou C."/>
            <person name="Xiao S."/>
        </authorList>
    </citation>
    <scope>NUCLEOTIDE SEQUENCE [LARGE SCALE GENOMIC DNA]</scope>
</reference>
<dbReference type="InterPro" id="IPR009003">
    <property type="entry name" value="Peptidase_S1_PA"/>
</dbReference>
<reference evidence="9 10" key="1">
    <citation type="submission" date="2019-02" db="EMBL/GenBank/DDBJ databases">
        <title>Opniocepnalus argus genome.</title>
        <authorList>
            <person name="Zhou C."/>
            <person name="Xiao S."/>
        </authorList>
    </citation>
    <scope>NUCLEOTIDE SEQUENCE [LARGE SCALE GENOMIC DNA]</scope>
    <source>
        <strain evidence="9">OARG1902GOOAL</strain>
        <tissue evidence="9">Muscle</tissue>
    </source>
</reference>
<dbReference type="Proteomes" id="UP000503349">
    <property type="component" value="Chromosome 13"/>
</dbReference>
<dbReference type="PANTHER" id="PTHR24253">
    <property type="entry name" value="TRANSMEMBRANE PROTEASE SERINE"/>
    <property type="match status" value="1"/>
</dbReference>
<evidence type="ECO:0000256" key="7">
    <source>
        <dbReference type="SAM" id="SignalP"/>
    </source>
</evidence>
<keyword evidence="4" id="KW-0720">Serine protease</keyword>
<dbReference type="Gene3D" id="2.40.10.10">
    <property type="entry name" value="Trypsin-like serine proteases"/>
    <property type="match status" value="8"/>
</dbReference>
<dbReference type="PANTHER" id="PTHR24253:SF144">
    <property type="entry name" value="CHYMOTRYPSIN-LIKE PROTEASE CTRL-1-RELATED"/>
    <property type="match status" value="1"/>
</dbReference>
<feature type="chain" id="PRO_5026184328" evidence="7">
    <location>
        <begin position="23"/>
        <end position="1418"/>
    </location>
</feature>
<feature type="domain" description="Peptidase S1" evidence="8">
    <location>
        <begin position="1160"/>
        <end position="1374"/>
    </location>
</feature>
<evidence type="ECO:0000256" key="5">
    <source>
        <dbReference type="ARBA" id="ARBA00023157"/>
    </source>
</evidence>
<dbReference type="SUPFAM" id="SSF50494">
    <property type="entry name" value="Trypsin-like serine proteases"/>
    <property type="match status" value="5"/>
</dbReference>
<keyword evidence="6" id="KW-0325">Glycoprotein</keyword>
<keyword evidence="2 7" id="KW-0732">Signal</keyword>
<dbReference type="InterPro" id="IPR043504">
    <property type="entry name" value="Peptidase_S1_PA_chymotrypsin"/>
</dbReference>
<sequence length="1418" mass="150349">MASYKVMSVVTLLTLLTPESFSQQDVCGQAVLNTRIVGGQSASPGSWPWQVGLFSNGGRCGGSLINNQWVLTAAHCFSSTDPSGLIVLLGGQSLAPLGPNAVLLRVTQIINHPNYNPSTMENDISLLKLSSPVNFNNYILPVCLAASNSTFYRGTDTWAAGWGNIASGVPPPAPYNLMEVEVPVVGNRQCNCDYGVGTITDNMMCAGVTAGGKDTCEGDDGGPLVSKQNGRWIQGGITSFGIGCALPNLPGIYTRVSRYQSWISNLITSDPPGFVTFTSTGTDSDLNVTCPTLPPPVPLAPATTAELCGKAGFNTRIIGGQEAPPGNWPWQAAIYTNGNGFCGGSLINNQWVLTAAHCFPSNSTSNVVVYLGNQRLITLSPYKDVRTVTQIINHPNYNPRTADNDISLLKLSSPVNFTTYLLPVCLAASNSTFYNSTDTWATGWGVTESGASPAIPYNLREVEVPIVGNRQCNCNYGVGTITDNMMCAGLSTGGKDTCERDDGGPLVSKQNGRWIQAGITSFGIGCALPNLPGIYTRVSQYQSWIKSKITSDPPGFVTFTSSGTDNDLNVTCPTLPPPVPLAPATTAELCGKAGFNTRIIGGQEAPPGNWPWQAGIYTNGNGFCGGSLINNQWVLTAAHCFPSNSTSNVVVYLGNQRLITLSPYKDVRTVTQIINHPNYNPRTADNDISLLKLSSPVNFTTYLLPVCLAASNSTFYNSTDTWATGWGVTESGASPAIPYNLREVEVPIVGNRQCNCNYGVGTITDNMMCAGLSTGGKDTCERDDGGPLVSKQNGRWIQAGITSFGIGCALPNLPGVYTRVSQYQSWIKSKITSDPPGFVTFTSSGTDSDLNVTCPTLPPPVPLPPATTAELCGQTGFNTRIVGGQEAPPGNWPWQAAIFINGTGFCGGSLINKQWVLTAAHCFPSNSTSNVFVYLGNQRVLTFSPYKVVQKVTQIINHPNYKPSTGENDIALLKLSSPVNFTTYLFPVCLAASGSTFYNGTNAWVTGWGDIGNGVFLPAPFNLREVEVPVVGNRQCNCGYEVGSITDNMMCAGFSAGGKGPCEGDDGGPLVTKQNGRWILGGIVSSANGCSNTKLPGIYTRVSRYQSWINSTITSDSPGFVTFTSSGTDGDLNITCLTFTPPTVTAKPVVCGQAPLSSRILGGSSVATAGEWPWMVSLQKNGSHVCGGTLVAVDSVLSNADCFSSSRRASDWTVVLGRLKQNGSNPFEVTLNVTNIILSNLTGSNVAVLRLATPPTLSNYIQPICLDNRGTFSVGSTCWAAGWSSGRGGVEQVLQEIQTSVVNCGNTTSDSICTTSFMLEQGDSGGPLMCKQDGSWFQAAVLTVGNSTTIQTRETIMAFPSVNRFKVFLLQTIGGFLSPPSTVNTTVNATQTSSGGPTSQCAFFFHLLIFSMFLHFFV</sequence>
<evidence type="ECO:0000256" key="6">
    <source>
        <dbReference type="ARBA" id="ARBA00023180"/>
    </source>
</evidence>
<dbReference type="CDD" id="cd00190">
    <property type="entry name" value="Tryp_SPc"/>
    <property type="match status" value="5"/>
</dbReference>
<dbReference type="GO" id="GO:0004252">
    <property type="term" value="F:serine-type endopeptidase activity"/>
    <property type="evidence" value="ECO:0007669"/>
    <property type="project" value="InterPro"/>
</dbReference>
<dbReference type="PROSITE" id="PS50240">
    <property type="entry name" value="TRYPSIN_DOM"/>
    <property type="match status" value="5"/>
</dbReference>
<feature type="signal peptide" evidence="7">
    <location>
        <begin position="1"/>
        <end position="22"/>
    </location>
</feature>
<dbReference type="PROSITE" id="PS00134">
    <property type="entry name" value="TRYPSIN_HIS"/>
    <property type="match status" value="4"/>
</dbReference>
<feature type="domain" description="Peptidase S1" evidence="8">
    <location>
        <begin position="36"/>
        <end position="268"/>
    </location>
</feature>
<dbReference type="GO" id="GO:0006508">
    <property type="term" value="P:proteolysis"/>
    <property type="evidence" value="ECO:0007669"/>
    <property type="project" value="UniProtKB-KW"/>
</dbReference>
<organism evidence="9 10">
    <name type="scientific">Channa argus</name>
    <name type="common">Northern snakehead</name>
    <name type="synonym">Ophicephalus argus</name>
    <dbReference type="NCBI Taxonomy" id="215402"/>
    <lineage>
        <taxon>Eukaryota</taxon>
        <taxon>Metazoa</taxon>
        <taxon>Chordata</taxon>
        <taxon>Craniata</taxon>
        <taxon>Vertebrata</taxon>
        <taxon>Euteleostomi</taxon>
        <taxon>Actinopterygii</taxon>
        <taxon>Neopterygii</taxon>
        <taxon>Teleostei</taxon>
        <taxon>Neoteleostei</taxon>
        <taxon>Acanthomorphata</taxon>
        <taxon>Anabantaria</taxon>
        <taxon>Anabantiformes</taxon>
        <taxon>Channoidei</taxon>
        <taxon>Channidae</taxon>
        <taxon>Channa</taxon>
    </lineage>
</organism>
<feature type="domain" description="Peptidase S1" evidence="8">
    <location>
        <begin position="881"/>
        <end position="1114"/>
    </location>
</feature>
<evidence type="ECO:0000256" key="4">
    <source>
        <dbReference type="ARBA" id="ARBA00022825"/>
    </source>
</evidence>
<evidence type="ECO:0000313" key="9">
    <source>
        <dbReference type="EMBL" id="KAF3698437.1"/>
    </source>
</evidence>
<feature type="domain" description="Peptidase S1" evidence="8">
    <location>
        <begin position="317"/>
        <end position="550"/>
    </location>
</feature>
<keyword evidence="5" id="KW-1015">Disulfide bond</keyword>
<proteinExistence type="predicted"/>
<dbReference type="FunFam" id="2.40.10.10:FF:000024">
    <property type="entry name" value="Serine protease 53"/>
    <property type="match status" value="4"/>
</dbReference>
<dbReference type="InterPro" id="IPR018114">
    <property type="entry name" value="TRYPSIN_HIS"/>
</dbReference>